<evidence type="ECO:0008006" key="4">
    <source>
        <dbReference type="Google" id="ProtNLM"/>
    </source>
</evidence>
<evidence type="ECO:0000313" key="3">
    <source>
        <dbReference type="Proteomes" id="UP000184066"/>
    </source>
</evidence>
<feature type="signal peptide" evidence="1">
    <location>
        <begin position="1"/>
        <end position="22"/>
    </location>
</feature>
<feature type="chain" id="PRO_5009929336" description="Molybdopterin-guanine dinucleotide biosynthesis protein A" evidence="1">
    <location>
        <begin position="23"/>
        <end position="167"/>
    </location>
</feature>
<protein>
    <recommendedName>
        <fullName evidence="4">Molybdopterin-guanine dinucleotide biosynthesis protein A</fullName>
    </recommendedName>
</protein>
<dbReference type="AlphaFoldDB" id="A0A1M7T1K7"/>
<keyword evidence="1" id="KW-0732">Signal</keyword>
<dbReference type="Proteomes" id="UP000184066">
    <property type="component" value="Unassembled WGS sequence"/>
</dbReference>
<name>A0A1M7T1K7_9RHOB</name>
<dbReference type="RefSeq" id="WP_125459004.1">
    <property type="nucleotide sequence ID" value="NZ_FOHL01000004.1"/>
</dbReference>
<dbReference type="OrthoDB" id="7678469at2"/>
<dbReference type="EMBL" id="FRDL01000004">
    <property type="protein sequence ID" value="SHN64551.1"/>
    <property type="molecule type" value="Genomic_DNA"/>
</dbReference>
<sequence>MTPMALMRAAALALLAASGAAADQPAGQDKYAGYHYPPVGSQEVFARDLIRGPAPDAAAREAFVSMIAAAQFDGRHPAGYALFAKGAGSRKLIMVALDDQIFRTPFRARAVMARLSAAMRGAPFFKENGLSQDGTFFDMLAMLDFESLTVTDGATWSHRVIFDRSAE</sequence>
<dbReference type="STRING" id="1189325.SAMN04488119_10419"/>
<evidence type="ECO:0000256" key="1">
    <source>
        <dbReference type="SAM" id="SignalP"/>
    </source>
</evidence>
<keyword evidence="3" id="KW-1185">Reference proteome</keyword>
<gene>
    <name evidence="2" type="ORF">SAMN05216200_10419</name>
</gene>
<reference evidence="2 3" key="1">
    <citation type="submission" date="2016-12" db="EMBL/GenBank/DDBJ databases">
        <authorList>
            <person name="Song W.-J."/>
            <person name="Kurnit D.M."/>
        </authorList>
    </citation>
    <scope>NUCLEOTIDE SEQUENCE [LARGE SCALE GENOMIC DNA]</scope>
    <source>
        <strain evidence="2 3">CGMCC 1.10808</strain>
    </source>
</reference>
<organism evidence="2 3">
    <name type="scientific">Oceanicella actignis</name>
    <dbReference type="NCBI Taxonomy" id="1189325"/>
    <lineage>
        <taxon>Bacteria</taxon>
        <taxon>Pseudomonadati</taxon>
        <taxon>Pseudomonadota</taxon>
        <taxon>Alphaproteobacteria</taxon>
        <taxon>Rhodobacterales</taxon>
        <taxon>Paracoccaceae</taxon>
        <taxon>Oceanicella</taxon>
    </lineage>
</organism>
<accession>A0A1M7T1K7</accession>
<evidence type="ECO:0000313" key="2">
    <source>
        <dbReference type="EMBL" id="SHN64551.1"/>
    </source>
</evidence>
<proteinExistence type="predicted"/>